<feature type="compositionally biased region" description="Basic and acidic residues" evidence="1">
    <location>
        <begin position="428"/>
        <end position="440"/>
    </location>
</feature>
<dbReference type="PANTHER" id="PTHR28241:SF1">
    <property type="entry name" value="MITOCHONDRIAL IMPORT PROTEIN 1"/>
    <property type="match status" value="1"/>
</dbReference>
<dbReference type="RefSeq" id="XP_052943733.1">
    <property type="nucleotide sequence ID" value="XM_053090193.1"/>
</dbReference>
<feature type="compositionally biased region" description="Polar residues" evidence="1">
    <location>
        <begin position="247"/>
        <end position="258"/>
    </location>
</feature>
<organism evidence="2 3">
    <name type="scientific">Dioszegia hungarica</name>
    <dbReference type="NCBI Taxonomy" id="4972"/>
    <lineage>
        <taxon>Eukaryota</taxon>
        <taxon>Fungi</taxon>
        <taxon>Dikarya</taxon>
        <taxon>Basidiomycota</taxon>
        <taxon>Agaricomycotina</taxon>
        <taxon>Tremellomycetes</taxon>
        <taxon>Tremellales</taxon>
        <taxon>Bulleribasidiaceae</taxon>
        <taxon>Dioszegia</taxon>
    </lineage>
</organism>
<feature type="compositionally biased region" description="Basic and acidic residues" evidence="1">
    <location>
        <begin position="316"/>
        <end position="325"/>
    </location>
</feature>
<name>A0AA38H6Z5_9TREE</name>
<evidence type="ECO:0000313" key="3">
    <source>
        <dbReference type="Proteomes" id="UP001164286"/>
    </source>
</evidence>
<feature type="compositionally biased region" description="Low complexity" evidence="1">
    <location>
        <begin position="355"/>
        <end position="366"/>
    </location>
</feature>
<feature type="compositionally biased region" description="Basic and acidic residues" evidence="1">
    <location>
        <begin position="155"/>
        <end position="188"/>
    </location>
</feature>
<dbReference type="PANTHER" id="PTHR28241">
    <property type="entry name" value="MITOCHONDRIAL IMPORT PROTEIN 1"/>
    <property type="match status" value="1"/>
</dbReference>
<feature type="compositionally biased region" description="Low complexity" evidence="1">
    <location>
        <begin position="336"/>
        <end position="345"/>
    </location>
</feature>
<feature type="region of interest" description="Disordered" evidence="1">
    <location>
        <begin position="105"/>
        <end position="366"/>
    </location>
</feature>
<dbReference type="InterPro" id="IPR013262">
    <property type="entry name" value="OMP_MIM1/TOM13_mt"/>
</dbReference>
<gene>
    <name evidence="2" type="ORF">MKK02DRAFT_38626</name>
</gene>
<feature type="region of interest" description="Disordered" evidence="1">
    <location>
        <begin position="428"/>
        <end position="452"/>
    </location>
</feature>
<dbReference type="Proteomes" id="UP001164286">
    <property type="component" value="Unassembled WGS sequence"/>
</dbReference>
<accession>A0AA38H6Z5</accession>
<feature type="region of interest" description="Disordered" evidence="1">
    <location>
        <begin position="1"/>
        <end position="76"/>
    </location>
</feature>
<dbReference type="GO" id="GO:0045040">
    <property type="term" value="P:protein insertion into mitochondrial outer membrane"/>
    <property type="evidence" value="ECO:0007669"/>
    <property type="project" value="TreeGrafter"/>
</dbReference>
<comment type="caution">
    <text evidence="2">The sequence shown here is derived from an EMBL/GenBank/DDBJ whole genome shotgun (WGS) entry which is preliminary data.</text>
</comment>
<sequence length="452" mass="47451">MSDTRAEAAQEMVEAGLQTGMEDTLGASLSGSFAPPPSAHPHHPATEVGTTQASGASAPEPEAESTPVPGMDDWKPTYDAYVKDWQHEADIAREKALKNRKFYEDEAEAKEKAKKDEEALKKRREREEKRAEEGRERLRRELAGEVKPAGGGVGRSKEKTKGEKVKEAWEMVKASEGKEAGEGKEVVADGRGVMPQDVRAGQAVNDGEARSKIQQTMYDPTTSTEPMPPSMKSSPPSGPSSNPTESQAASRHSATSQAWEEVSRPGTSSEDLSPSGSGSTSSAFDSATQFSNANLPEVSGNSGNSGTYGEPGQTDKVPHPLDAAKNRASSRSSLVPTSGGTASGPNGSGNGNGNGNAPPTQPPSLTLSLFTAPSNLSLTRVIAVLGINLVLPFINGVMLGFGEIFAREAVKVGGMIFRGERRFMGWGRGADDGQGRRRGVEGVGLSGSGGFP</sequence>
<evidence type="ECO:0000313" key="2">
    <source>
        <dbReference type="EMBL" id="KAI9633956.1"/>
    </source>
</evidence>
<proteinExistence type="predicted"/>
<feature type="compositionally biased region" description="Basic and acidic residues" evidence="1">
    <location>
        <begin position="105"/>
        <end position="144"/>
    </location>
</feature>
<feature type="compositionally biased region" description="Low complexity" evidence="1">
    <location>
        <begin position="220"/>
        <end position="246"/>
    </location>
</feature>
<dbReference type="AlphaFoldDB" id="A0AA38H6Z5"/>
<feature type="compositionally biased region" description="Gly residues" evidence="1">
    <location>
        <begin position="441"/>
        <end position="452"/>
    </location>
</feature>
<reference evidence="2" key="1">
    <citation type="journal article" date="2022" name="G3 (Bethesda)">
        <title>High quality genome of the basidiomycete yeast Dioszegia hungarica PDD-24b-2 isolated from cloud water.</title>
        <authorList>
            <person name="Jarrige D."/>
            <person name="Haridas S."/>
            <person name="Bleykasten-Grosshans C."/>
            <person name="Joly M."/>
            <person name="Nadalig T."/>
            <person name="Sancelme M."/>
            <person name="Vuilleumier S."/>
            <person name="Grigoriev I.V."/>
            <person name="Amato P."/>
            <person name="Bringel F."/>
        </authorList>
    </citation>
    <scope>NUCLEOTIDE SEQUENCE</scope>
    <source>
        <strain evidence="2">PDD-24b-2</strain>
    </source>
</reference>
<keyword evidence="3" id="KW-1185">Reference proteome</keyword>
<dbReference type="EMBL" id="JAKWFO010000008">
    <property type="protein sequence ID" value="KAI9633956.1"/>
    <property type="molecule type" value="Genomic_DNA"/>
</dbReference>
<feature type="compositionally biased region" description="Polar residues" evidence="1">
    <location>
        <begin position="289"/>
        <end position="307"/>
    </location>
</feature>
<feature type="compositionally biased region" description="Low complexity" evidence="1">
    <location>
        <begin position="266"/>
        <end position="288"/>
    </location>
</feature>
<dbReference type="GO" id="GO:0070096">
    <property type="term" value="P:mitochondrial outer membrane translocase complex assembly"/>
    <property type="evidence" value="ECO:0007669"/>
    <property type="project" value="TreeGrafter"/>
</dbReference>
<feature type="compositionally biased region" description="Low complexity" evidence="1">
    <location>
        <begin position="53"/>
        <end position="67"/>
    </location>
</feature>
<dbReference type="GO" id="GO:0005741">
    <property type="term" value="C:mitochondrial outer membrane"/>
    <property type="evidence" value="ECO:0007669"/>
    <property type="project" value="InterPro"/>
</dbReference>
<evidence type="ECO:0008006" key="4">
    <source>
        <dbReference type="Google" id="ProtNLM"/>
    </source>
</evidence>
<protein>
    <recommendedName>
        <fullName evidence="4">Proteophosphoglycan ppg4</fullName>
    </recommendedName>
</protein>
<dbReference type="GeneID" id="77729398"/>
<dbReference type="Pfam" id="PF08219">
    <property type="entry name" value="TOM13"/>
    <property type="match status" value="1"/>
</dbReference>
<evidence type="ECO:0000256" key="1">
    <source>
        <dbReference type="SAM" id="MobiDB-lite"/>
    </source>
</evidence>